<dbReference type="GO" id="GO:0005615">
    <property type="term" value="C:extracellular space"/>
    <property type="evidence" value="ECO:0007669"/>
    <property type="project" value="TreeGrafter"/>
</dbReference>
<dbReference type="PROSITE" id="PS52035">
    <property type="entry name" value="PEPTIDASE_M14"/>
    <property type="match status" value="1"/>
</dbReference>
<reference evidence="5" key="1">
    <citation type="journal article" date="2023" name="bioRxiv">
        <title>Scaffold-level genome assemblies of two parasitoid biocontrol wasps reveal the parthenogenesis mechanism and an associated novel virus.</title>
        <authorList>
            <person name="Inwood S."/>
            <person name="Skelly J."/>
            <person name="Guhlin J."/>
            <person name="Harrop T."/>
            <person name="Goldson S."/>
            <person name="Dearden P."/>
        </authorList>
    </citation>
    <scope>NUCLEOTIDE SEQUENCE</scope>
    <source>
        <strain evidence="5">Lincoln</strain>
        <tissue evidence="5">Whole body</tissue>
    </source>
</reference>
<protein>
    <recommendedName>
        <fullName evidence="4">Peptidase M14 domain-containing protein</fullName>
    </recommendedName>
</protein>
<comment type="similarity">
    <text evidence="1 2">Belongs to the peptidase M14 family.</text>
</comment>
<keyword evidence="3" id="KW-1133">Transmembrane helix</keyword>
<dbReference type="InterPro" id="IPR057246">
    <property type="entry name" value="CARBOXYPEPT_ZN_1"/>
</dbReference>
<dbReference type="EMBL" id="JAQQBR010000535">
    <property type="protein sequence ID" value="KAK0170480.1"/>
    <property type="molecule type" value="Genomic_DNA"/>
</dbReference>
<evidence type="ECO:0000259" key="4">
    <source>
        <dbReference type="PROSITE" id="PS52035"/>
    </source>
</evidence>
<dbReference type="PANTHER" id="PTHR11532">
    <property type="entry name" value="PROTEASE M14 CARBOXYPEPTIDASE"/>
    <property type="match status" value="1"/>
</dbReference>
<evidence type="ECO:0000256" key="1">
    <source>
        <dbReference type="ARBA" id="ARBA00005988"/>
    </source>
</evidence>
<comment type="caution">
    <text evidence="2">Lacks conserved residue(s) required for the propagation of feature annotation.</text>
</comment>
<dbReference type="PROSITE" id="PS00132">
    <property type="entry name" value="CARBOXYPEPT_ZN_1"/>
    <property type="match status" value="1"/>
</dbReference>
<feature type="transmembrane region" description="Helical" evidence="3">
    <location>
        <begin position="6"/>
        <end position="27"/>
    </location>
</feature>
<organism evidence="5 6">
    <name type="scientific">Microctonus hyperodae</name>
    <name type="common">Parasitoid wasp</name>
    <dbReference type="NCBI Taxonomy" id="165561"/>
    <lineage>
        <taxon>Eukaryota</taxon>
        <taxon>Metazoa</taxon>
        <taxon>Ecdysozoa</taxon>
        <taxon>Arthropoda</taxon>
        <taxon>Hexapoda</taxon>
        <taxon>Insecta</taxon>
        <taxon>Pterygota</taxon>
        <taxon>Neoptera</taxon>
        <taxon>Endopterygota</taxon>
        <taxon>Hymenoptera</taxon>
        <taxon>Apocrita</taxon>
        <taxon>Ichneumonoidea</taxon>
        <taxon>Braconidae</taxon>
        <taxon>Euphorinae</taxon>
        <taxon>Microctonus</taxon>
    </lineage>
</organism>
<comment type="caution">
    <text evidence="5">The sequence shown here is derived from an EMBL/GenBank/DDBJ whole genome shotgun (WGS) entry which is preliminary data.</text>
</comment>
<accession>A0AA39FJA3</accession>
<dbReference type="SUPFAM" id="SSF53187">
    <property type="entry name" value="Zn-dependent exopeptidases"/>
    <property type="match status" value="1"/>
</dbReference>
<feature type="non-terminal residue" evidence="5">
    <location>
        <position position="133"/>
    </location>
</feature>
<dbReference type="InterPro" id="IPR050753">
    <property type="entry name" value="Peptidase_M14_domain"/>
</dbReference>
<name>A0AA39FJA3_MICHY</name>
<dbReference type="PRINTS" id="PR00765">
    <property type="entry name" value="CRBOXYPTASEA"/>
</dbReference>
<evidence type="ECO:0000256" key="3">
    <source>
        <dbReference type="SAM" id="Phobius"/>
    </source>
</evidence>
<dbReference type="GO" id="GO:0008270">
    <property type="term" value="F:zinc ion binding"/>
    <property type="evidence" value="ECO:0007669"/>
    <property type="project" value="InterPro"/>
</dbReference>
<keyword evidence="6" id="KW-1185">Reference proteome</keyword>
<dbReference type="Proteomes" id="UP001168972">
    <property type="component" value="Unassembled WGS sequence"/>
</dbReference>
<dbReference type="GO" id="GO:0004181">
    <property type="term" value="F:metallocarboxypeptidase activity"/>
    <property type="evidence" value="ECO:0007669"/>
    <property type="project" value="InterPro"/>
</dbReference>
<evidence type="ECO:0000256" key="2">
    <source>
        <dbReference type="PROSITE-ProRule" id="PRU01379"/>
    </source>
</evidence>
<dbReference type="AlphaFoldDB" id="A0AA39FJA3"/>
<gene>
    <name evidence="5" type="ORF">PV327_011407</name>
</gene>
<dbReference type="GO" id="GO:0016485">
    <property type="term" value="P:protein processing"/>
    <property type="evidence" value="ECO:0007669"/>
    <property type="project" value="TreeGrafter"/>
</dbReference>
<dbReference type="Pfam" id="PF00246">
    <property type="entry name" value="Peptidase_M14"/>
    <property type="match status" value="1"/>
</dbReference>
<keyword evidence="3" id="KW-0812">Transmembrane</keyword>
<dbReference type="PANTHER" id="PTHR11532:SF84">
    <property type="entry name" value="CARBOXYPEPTIDASE M"/>
    <property type="match status" value="1"/>
</dbReference>
<reference evidence="5" key="2">
    <citation type="submission" date="2023-03" db="EMBL/GenBank/DDBJ databases">
        <authorList>
            <person name="Inwood S.N."/>
            <person name="Skelly J.G."/>
            <person name="Guhlin J."/>
            <person name="Harrop T.W.R."/>
            <person name="Goldson S.G."/>
            <person name="Dearden P.K."/>
        </authorList>
    </citation>
    <scope>NUCLEOTIDE SEQUENCE</scope>
    <source>
        <strain evidence="5">Lincoln</strain>
        <tissue evidence="5">Whole body</tissue>
    </source>
</reference>
<evidence type="ECO:0000313" key="6">
    <source>
        <dbReference type="Proteomes" id="UP001168972"/>
    </source>
</evidence>
<evidence type="ECO:0000313" key="5">
    <source>
        <dbReference type="EMBL" id="KAK0170480.1"/>
    </source>
</evidence>
<proteinExistence type="inferred from homology"/>
<feature type="non-terminal residue" evidence="5">
    <location>
        <position position="1"/>
    </location>
</feature>
<keyword evidence="3" id="KW-0472">Membrane</keyword>
<sequence length="133" mass="15211">ATSMSFAGITILFIVMAVECCIVAAIVPRPGLNRQSPKHYTMHHAQLDESYTVDFKYHNYEQMTEFLKTTSLLFQNFTYLYSIGQSVEERELWVMVVSSSPYDHIVGKPDVKYVANIHGDEAVGRELMLHLIH</sequence>
<feature type="domain" description="Peptidase M14" evidence="4">
    <location>
        <begin position="56"/>
        <end position="133"/>
    </location>
</feature>
<dbReference type="InterPro" id="IPR000834">
    <property type="entry name" value="Peptidase_M14"/>
</dbReference>
<dbReference type="Gene3D" id="3.40.630.10">
    <property type="entry name" value="Zn peptidases"/>
    <property type="match status" value="1"/>
</dbReference>
<dbReference type="GO" id="GO:0006518">
    <property type="term" value="P:peptide metabolic process"/>
    <property type="evidence" value="ECO:0007669"/>
    <property type="project" value="TreeGrafter"/>
</dbReference>